<feature type="region of interest" description="Disordered" evidence="1">
    <location>
        <begin position="1"/>
        <end position="32"/>
    </location>
</feature>
<feature type="region of interest" description="Disordered" evidence="1">
    <location>
        <begin position="51"/>
        <end position="84"/>
    </location>
</feature>
<dbReference type="EMBL" id="FMCV01000029">
    <property type="protein sequence ID" value="SCF44117.1"/>
    <property type="molecule type" value="Genomic_DNA"/>
</dbReference>
<accession>A0A1C5AFW4</accession>
<reference evidence="3" key="1">
    <citation type="submission" date="2016-06" db="EMBL/GenBank/DDBJ databases">
        <authorList>
            <person name="Varghese N."/>
        </authorList>
    </citation>
    <scope>NUCLEOTIDE SEQUENCE [LARGE SCALE GENOMIC DNA]</scope>
    <source>
        <strain evidence="3">DSM 45555</strain>
    </source>
</reference>
<sequence length="115" mass="12868">MTEHLTGRAVWRRTATGARTADEDERLSCGGREPSVEERYLIMRERRLARKAEERARAEAEARTAGPASQRRSDDEEEDDLKAAERFRNDRYAVKLLHQDDAAWTGGGAGPGVLG</sequence>
<evidence type="ECO:0000313" key="3">
    <source>
        <dbReference type="Proteomes" id="UP000198551"/>
    </source>
</evidence>
<dbReference type="RefSeq" id="WP_018788322.1">
    <property type="nucleotide sequence ID" value="NZ_FMCV01000029.1"/>
</dbReference>
<evidence type="ECO:0000313" key="2">
    <source>
        <dbReference type="EMBL" id="SCF44117.1"/>
    </source>
</evidence>
<evidence type="ECO:0000256" key="1">
    <source>
        <dbReference type="SAM" id="MobiDB-lite"/>
    </source>
</evidence>
<name>A0A1C5AFW4_9ACTN</name>
<organism evidence="2 3">
    <name type="scientific">Micromonospora marina</name>
    <dbReference type="NCBI Taxonomy" id="307120"/>
    <lineage>
        <taxon>Bacteria</taxon>
        <taxon>Bacillati</taxon>
        <taxon>Actinomycetota</taxon>
        <taxon>Actinomycetes</taxon>
        <taxon>Micromonosporales</taxon>
        <taxon>Micromonosporaceae</taxon>
        <taxon>Micromonospora</taxon>
    </lineage>
</organism>
<keyword evidence="3" id="KW-1185">Reference proteome</keyword>
<proteinExistence type="predicted"/>
<dbReference type="Proteomes" id="UP000198551">
    <property type="component" value="Unassembled WGS sequence"/>
</dbReference>
<protein>
    <submittedName>
        <fullName evidence="2">Uncharacterized protein</fullName>
    </submittedName>
</protein>
<dbReference type="AlphaFoldDB" id="A0A1C5AFW4"/>
<feature type="compositionally biased region" description="Basic and acidic residues" evidence="1">
    <location>
        <begin position="51"/>
        <end position="62"/>
    </location>
</feature>
<gene>
    <name evidence="2" type="ORF">GA0070215_12944</name>
</gene>